<name>A0A3S4NUW9_9MAGN</name>
<organism evidence="2 3">
    <name type="scientific">Cinnamomum micranthum f. kanehirae</name>
    <dbReference type="NCBI Taxonomy" id="337451"/>
    <lineage>
        <taxon>Eukaryota</taxon>
        <taxon>Viridiplantae</taxon>
        <taxon>Streptophyta</taxon>
        <taxon>Embryophyta</taxon>
        <taxon>Tracheophyta</taxon>
        <taxon>Spermatophyta</taxon>
        <taxon>Magnoliopsida</taxon>
        <taxon>Magnoliidae</taxon>
        <taxon>Laurales</taxon>
        <taxon>Lauraceae</taxon>
        <taxon>Cinnamomum</taxon>
    </lineage>
</organism>
<dbReference type="OrthoDB" id="1091833at2759"/>
<protein>
    <submittedName>
        <fullName evidence="2">Uncharacterized protein</fullName>
    </submittedName>
</protein>
<keyword evidence="3" id="KW-1185">Reference proteome</keyword>
<gene>
    <name evidence="2" type="ORF">CKAN_01066000</name>
</gene>
<evidence type="ECO:0000313" key="3">
    <source>
        <dbReference type="Proteomes" id="UP000283530"/>
    </source>
</evidence>
<reference evidence="2 3" key="1">
    <citation type="journal article" date="2019" name="Nat. Plants">
        <title>Stout camphor tree genome fills gaps in understanding of flowering plant genome evolution.</title>
        <authorList>
            <person name="Chaw S.M."/>
            <person name="Liu Y.C."/>
            <person name="Wu Y.W."/>
            <person name="Wang H.Y."/>
            <person name="Lin C.I."/>
            <person name="Wu C.S."/>
            <person name="Ke H.M."/>
            <person name="Chang L.Y."/>
            <person name="Hsu C.Y."/>
            <person name="Yang H.T."/>
            <person name="Sudianto E."/>
            <person name="Hsu M.H."/>
            <person name="Wu K.P."/>
            <person name="Wang L.N."/>
            <person name="Leebens-Mack J.H."/>
            <person name="Tsai I.J."/>
        </authorList>
    </citation>
    <scope>NUCLEOTIDE SEQUENCE [LARGE SCALE GENOMIC DNA]</scope>
    <source>
        <strain evidence="3">cv. Chaw 1501</strain>
        <tissue evidence="2">Young leaves</tissue>
    </source>
</reference>
<dbReference type="Proteomes" id="UP000283530">
    <property type="component" value="Unassembled WGS sequence"/>
</dbReference>
<sequence length="128" mass="13932">MRHNMGQLWWQKHTSNTTTTGRGGGGGGGGDGPITTTGSGMVTTHHGQSFCCLRRLMRKLKKHSKVLCSSNRPTTFHCHYDPLSYARNFDRSSYEGPFAANDSDNFHTFSSRFAAAPSSASPVLAISH</sequence>
<evidence type="ECO:0000256" key="1">
    <source>
        <dbReference type="SAM" id="MobiDB-lite"/>
    </source>
</evidence>
<proteinExistence type="predicted"/>
<dbReference type="EMBL" id="QPKB01000004">
    <property type="protein sequence ID" value="RWR81954.1"/>
    <property type="molecule type" value="Genomic_DNA"/>
</dbReference>
<feature type="compositionally biased region" description="Gly residues" evidence="1">
    <location>
        <begin position="21"/>
        <end position="32"/>
    </location>
</feature>
<comment type="caution">
    <text evidence="2">The sequence shown here is derived from an EMBL/GenBank/DDBJ whole genome shotgun (WGS) entry which is preliminary data.</text>
</comment>
<evidence type="ECO:0000313" key="2">
    <source>
        <dbReference type="EMBL" id="RWR81954.1"/>
    </source>
</evidence>
<dbReference type="PANTHER" id="PTHR33168">
    <property type="entry name" value="STRESS INDUCED PROTEIN-RELATED"/>
    <property type="match status" value="1"/>
</dbReference>
<dbReference type="AlphaFoldDB" id="A0A3S4NUW9"/>
<accession>A0A3S4NUW9</accession>
<feature type="region of interest" description="Disordered" evidence="1">
    <location>
        <begin position="15"/>
        <end position="36"/>
    </location>
</feature>